<dbReference type="InterPro" id="IPR012854">
    <property type="entry name" value="Cu_amine_oxidase-like_N"/>
</dbReference>
<dbReference type="SUPFAM" id="SSF55383">
    <property type="entry name" value="Copper amine oxidase, domain N"/>
    <property type="match status" value="1"/>
</dbReference>
<dbReference type="Gene3D" id="3.30.457.10">
    <property type="entry name" value="Copper amine oxidase-like, N-terminal domain"/>
    <property type="match status" value="1"/>
</dbReference>
<keyword evidence="3" id="KW-1185">Reference proteome</keyword>
<dbReference type="Pfam" id="PF07833">
    <property type="entry name" value="Cu_amine_oxidN1"/>
    <property type="match status" value="1"/>
</dbReference>
<sequence length="225" mass="24581">MKRKIVSLVIGFTLLFGFTLGVGAAPVLEKISAHLNWTIKFSLDGKNWTPKDDKGNKLAPITYKNTTYLPVRAVSEAIGTSVNWDQKTQTIHLGERSGIVPITSEEMSLGAFAFSTIDKQYTVQNGKDYQSGIVFEGLNSASKSFRLLPKGKYQKVNLTLIALDTKNDIRIQIENKGTVLKDVTLSASQPTSTIELNIGGFDEISFTGKSALGSKENVLITGTYK</sequence>
<comment type="caution">
    <text evidence="2">The sequence shown here is derived from an EMBL/GenBank/DDBJ whole genome shotgun (WGS) entry which is preliminary data.</text>
</comment>
<name>A0ABW6JX10_9BACI</name>
<protein>
    <submittedName>
        <fullName evidence="2">Stalk domain-containing protein</fullName>
    </submittedName>
</protein>
<dbReference type="Proteomes" id="UP001601058">
    <property type="component" value="Unassembled WGS sequence"/>
</dbReference>
<dbReference type="InterPro" id="IPR036582">
    <property type="entry name" value="Mao_N_sf"/>
</dbReference>
<organism evidence="2 3">
    <name type="scientific">Cytobacillus mangrovibacter</name>
    <dbReference type="NCBI Taxonomy" id="3299024"/>
    <lineage>
        <taxon>Bacteria</taxon>
        <taxon>Bacillati</taxon>
        <taxon>Bacillota</taxon>
        <taxon>Bacilli</taxon>
        <taxon>Bacillales</taxon>
        <taxon>Bacillaceae</taxon>
        <taxon>Cytobacillus</taxon>
    </lineage>
</organism>
<gene>
    <name evidence="2" type="ORF">ACFYKT_08795</name>
</gene>
<evidence type="ECO:0000313" key="2">
    <source>
        <dbReference type="EMBL" id="MFE8696433.1"/>
    </source>
</evidence>
<accession>A0ABW6JX10</accession>
<evidence type="ECO:0000313" key="3">
    <source>
        <dbReference type="Proteomes" id="UP001601058"/>
    </source>
</evidence>
<dbReference type="RefSeq" id="WP_389218410.1">
    <property type="nucleotide sequence ID" value="NZ_JBIACJ010000004.1"/>
</dbReference>
<dbReference type="EMBL" id="JBIACJ010000004">
    <property type="protein sequence ID" value="MFE8696433.1"/>
    <property type="molecule type" value="Genomic_DNA"/>
</dbReference>
<proteinExistence type="predicted"/>
<evidence type="ECO:0000259" key="1">
    <source>
        <dbReference type="Pfam" id="PF07833"/>
    </source>
</evidence>
<reference evidence="2 3" key="1">
    <citation type="submission" date="2024-08" db="EMBL/GenBank/DDBJ databases">
        <title>Two novel Cytobacillus novel species.</title>
        <authorList>
            <person name="Liu G."/>
        </authorList>
    </citation>
    <scope>NUCLEOTIDE SEQUENCE [LARGE SCALE GENOMIC DNA]</scope>
    <source>
        <strain evidence="2 3">FJAT-53684</strain>
    </source>
</reference>
<feature type="domain" description="Copper amine oxidase-like N-terminal" evidence="1">
    <location>
        <begin position="58"/>
        <end position="126"/>
    </location>
</feature>